<evidence type="ECO:0000259" key="2">
    <source>
        <dbReference type="Pfam" id="PF17111"/>
    </source>
</evidence>
<reference evidence="3" key="2">
    <citation type="submission" date="2023-05" db="EMBL/GenBank/DDBJ databases">
        <authorList>
            <consortium name="Lawrence Berkeley National Laboratory"/>
            <person name="Steindorff A."/>
            <person name="Hensen N."/>
            <person name="Bonometti L."/>
            <person name="Westerberg I."/>
            <person name="Brannstrom I.O."/>
            <person name="Guillou S."/>
            <person name="Cros-Aarteil S."/>
            <person name="Calhoun S."/>
            <person name="Haridas S."/>
            <person name="Kuo A."/>
            <person name="Mondo S."/>
            <person name="Pangilinan J."/>
            <person name="Riley R."/>
            <person name="Labutti K."/>
            <person name="Andreopoulos B."/>
            <person name="Lipzen A."/>
            <person name="Chen C."/>
            <person name="Yanf M."/>
            <person name="Daum C."/>
            <person name="Ng V."/>
            <person name="Clum A."/>
            <person name="Ohm R."/>
            <person name="Martin F."/>
            <person name="Silar P."/>
            <person name="Natvig D."/>
            <person name="Lalanne C."/>
            <person name="Gautier V."/>
            <person name="Ament-Velasquez S.L."/>
            <person name="Kruys A."/>
            <person name="Hutchinson M.I."/>
            <person name="Powell A.J."/>
            <person name="Barry K."/>
            <person name="Miller A.N."/>
            <person name="Grigoriev I.V."/>
            <person name="Debuchy R."/>
            <person name="Gladieux P."/>
            <person name="Thoren M.H."/>
            <person name="Johannesson H."/>
        </authorList>
    </citation>
    <scope>NUCLEOTIDE SEQUENCE</scope>
    <source>
        <strain evidence="3">CBS 103.79</strain>
    </source>
</reference>
<keyword evidence="4" id="KW-1185">Reference proteome</keyword>
<feature type="region of interest" description="Disordered" evidence="1">
    <location>
        <begin position="250"/>
        <end position="278"/>
    </location>
</feature>
<dbReference type="InterPro" id="IPR031348">
    <property type="entry name" value="PigL_N"/>
</dbReference>
<evidence type="ECO:0000313" key="4">
    <source>
        <dbReference type="Proteomes" id="UP001303889"/>
    </source>
</evidence>
<evidence type="ECO:0000313" key="3">
    <source>
        <dbReference type="EMBL" id="KAK3897213.1"/>
    </source>
</evidence>
<gene>
    <name evidence="3" type="ORF">C8A05DRAFT_48084</name>
</gene>
<dbReference type="PANTHER" id="PTHR40641:SF2">
    <property type="entry name" value="INVOLUCRIN REPEAT PROTEIN"/>
    <property type="match status" value="1"/>
</dbReference>
<dbReference type="AlphaFoldDB" id="A0AAN6RP24"/>
<accession>A0AAN6RP24</accession>
<dbReference type="PANTHER" id="PTHR40641">
    <property type="entry name" value="INVOLUCRIN REPEAT PROTEIN (AFU_ORTHOLOGUE AFUA_2G08060)"/>
    <property type="match status" value="1"/>
</dbReference>
<dbReference type="Proteomes" id="UP001303889">
    <property type="component" value="Unassembled WGS sequence"/>
</dbReference>
<proteinExistence type="predicted"/>
<comment type="caution">
    <text evidence="3">The sequence shown here is derived from an EMBL/GenBank/DDBJ whole genome shotgun (WGS) entry which is preliminary data.</text>
</comment>
<reference evidence="3" key="1">
    <citation type="journal article" date="2023" name="Mol. Phylogenet. Evol.">
        <title>Genome-scale phylogeny and comparative genomics of the fungal order Sordariales.</title>
        <authorList>
            <person name="Hensen N."/>
            <person name="Bonometti L."/>
            <person name="Westerberg I."/>
            <person name="Brannstrom I.O."/>
            <person name="Guillou S."/>
            <person name="Cros-Aarteil S."/>
            <person name="Calhoun S."/>
            <person name="Haridas S."/>
            <person name="Kuo A."/>
            <person name="Mondo S."/>
            <person name="Pangilinan J."/>
            <person name="Riley R."/>
            <person name="LaButti K."/>
            <person name="Andreopoulos B."/>
            <person name="Lipzen A."/>
            <person name="Chen C."/>
            <person name="Yan M."/>
            <person name="Daum C."/>
            <person name="Ng V."/>
            <person name="Clum A."/>
            <person name="Steindorff A."/>
            <person name="Ohm R.A."/>
            <person name="Martin F."/>
            <person name="Silar P."/>
            <person name="Natvig D.O."/>
            <person name="Lalanne C."/>
            <person name="Gautier V."/>
            <person name="Ament-Velasquez S.L."/>
            <person name="Kruys A."/>
            <person name="Hutchinson M.I."/>
            <person name="Powell A.J."/>
            <person name="Barry K."/>
            <person name="Miller A.N."/>
            <person name="Grigoriev I.V."/>
            <person name="Debuchy R."/>
            <person name="Gladieux P."/>
            <person name="Hiltunen Thoren M."/>
            <person name="Johannesson H."/>
        </authorList>
    </citation>
    <scope>NUCLEOTIDE SEQUENCE</scope>
    <source>
        <strain evidence="3">CBS 103.79</strain>
    </source>
</reference>
<dbReference type="Pfam" id="PF17111">
    <property type="entry name" value="PigL_N"/>
    <property type="match status" value="1"/>
</dbReference>
<dbReference type="EMBL" id="MU856232">
    <property type="protein sequence ID" value="KAK3897213.1"/>
    <property type="molecule type" value="Genomic_DNA"/>
</dbReference>
<sequence>MDPLSVTASIAGIVGVCVQAAHSLDTLRSKFQNVHITITALSSQCRAIKTGLSQLQTLILQNHTIRDRSDVMLTLDTTLTGCLVVLSCFEDSLEQTGRRRDADRMKDYLSLLQGQQSAIAFLVQVLHMNSIDEILEGVRNGKGLLDKQATKAESLRQANPQLHIAGSVLGPRKTADTIFRDGGDTVAEGVEFEFDNTVVNSKAYRRVMAMAKEVVTKRSRPQSIMKLENMSFDSKAQSPNFLAPISEASDDFQPLKTGPNNPTTDPARVGSDEPSGPQGIPTVLDVLRSKQSQIGSIHGTDYFDMRCQRLFSAVHAWVLRFSKFSDLRASRLCAELNDEKLVDRLDNTILNGSDVDTYLADRVKRRDVFTSMVITMIWEFIFTRYLFGMDRGQRQKLKTLEKQLSDFGPPEAVRAWRATTLSLLSRRPSFKDQLEKDVSVVAQVIFDTLAKILPPPSHLEDQLQAQLRRVVDDAVELSILMRTQPAEFMMLPPLQPEYADDGELVETATFNSALMSQPGSHPGTMAELEANAAVVRVVLFPLVVQKGNMEGIGDDEVVVFPAQVLVQPDRDRFVDGLSVLD</sequence>
<name>A0AAN6RP24_9PEZI</name>
<feature type="domain" description="Azaphilone pigments biosynthesis cluster protein L N-terminal" evidence="2">
    <location>
        <begin position="1"/>
        <end position="109"/>
    </location>
</feature>
<dbReference type="InterPro" id="IPR053268">
    <property type="entry name" value="Woronin_anchor"/>
</dbReference>
<protein>
    <recommendedName>
        <fullName evidence="2">Azaphilone pigments biosynthesis cluster protein L N-terminal domain-containing protein</fullName>
    </recommendedName>
</protein>
<organism evidence="3 4">
    <name type="scientific">Staphylotrichum tortipilum</name>
    <dbReference type="NCBI Taxonomy" id="2831512"/>
    <lineage>
        <taxon>Eukaryota</taxon>
        <taxon>Fungi</taxon>
        <taxon>Dikarya</taxon>
        <taxon>Ascomycota</taxon>
        <taxon>Pezizomycotina</taxon>
        <taxon>Sordariomycetes</taxon>
        <taxon>Sordariomycetidae</taxon>
        <taxon>Sordariales</taxon>
        <taxon>Chaetomiaceae</taxon>
        <taxon>Staphylotrichum</taxon>
    </lineage>
</organism>
<evidence type="ECO:0000256" key="1">
    <source>
        <dbReference type="SAM" id="MobiDB-lite"/>
    </source>
</evidence>